<dbReference type="SUPFAM" id="SSF51569">
    <property type="entry name" value="Aldolase"/>
    <property type="match status" value="1"/>
</dbReference>
<dbReference type="InterPro" id="IPR013132">
    <property type="entry name" value="PseI/NeuA/B-like_N"/>
</dbReference>
<evidence type="ECO:0000313" key="2">
    <source>
        <dbReference type="EMBL" id="EOZ95664.1"/>
    </source>
</evidence>
<dbReference type="eggNOG" id="COG2089">
    <property type="taxonomic scope" value="Bacteria"/>
</dbReference>
<comment type="caution">
    <text evidence="2">The sequence shown here is derived from an EMBL/GenBank/DDBJ whole genome shotgun (WGS) entry which is preliminary data.</text>
</comment>
<organism evidence="2 3">
    <name type="scientific">Indibacter alkaliphilus (strain CCUG 57479 / KCTC 22604 / LW1)</name>
    <dbReference type="NCBI Taxonomy" id="1189612"/>
    <lineage>
        <taxon>Bacteria</taxon>
        <taxon>Pseudomonadati</taxon>
        <taxon>Bacteroidota</taxon>
        <taxon>Cytophagia</taxon>
        <taxon>Cytophagales</taxon>
        <taxon>Cyclobacteriaceae</taxon>
    </lineage>
</organism>
<dbReference type="Pfam" id="PF03102">
    <property type="entry name" value="NeuB"/>
    <property type="match status" value="1"/>
</dbReference>
<dbReference type="GO" id="GO:0016051">
    <property type="term" value="P:carbohydrate biosynthetic process"/>
    <property type="evidence" value="ECO:0007669"/>
    <property type="project" value="InterPro"/>
</dbReference>
<dbReference type="EMBL" id="ALWO02000037">
    <property type="protein sequence ID" value="EOZ95664.1"/>
    <property type="molecule type" value="Genomic_DNA"/>
</dbReference>
<evidence type="ECO:0000259" key="1">
    <source>
        <dbReference type="PROSITE" id="PS50844"/>
    </source>
</evidence>
<dbReference type="CDD" id="cd11615">
    <property type="entry name" value="SAF_NeuB_like"/>
    <property type="match status" value="1"/>
</dbReference>
<dbReference type="Pfam" id="PF08666">
    <property type="entry name" value="SAF"/>
    <property type="match status" value="1"/>
</dbReference>
<dbReference type="Gene3D" id="3.20.20.70">
    <property type="entry name" value="Aldolase class I"/>
    <property type="match status" value="1"/>
</dbReference>
<name>S2D9V0_INDAL</name>
<protein>
    <submittedName>
        <fullName evidence="2">N-acetylneuraminate synthase</fullName>
        <ecNumber evidence="2">2.5.1.56</ecNumber>
    </submittedName>
</protein>
<gene>
    <name evidence="2" type="ORF">A33Q_3026</name>
</gene>
<proteinExistence type="predicted"/>
<dbReference type="Gene3D" id="3.90.1210.10">
    <property type="entry name" value="Antifreeze-like/N-acetylneuraminic acid synthase C-terminal domain"/>
    <property type="match status" value="1"/>
</dbReference>
<dbReference type="SUPFAM" id="SSF51269">
    <property type="entry name" value="AFP III-like domain"/>
    <property type="match status" value="1"/>
</dbReference>
<dbReference type="InterPro" id="IPR006190">
    <property type="entry name" value="SAF_AFP_Neu5Ac"/>
</dbReference>
<dbReference type="InterPro" id="IPR051690">
    <property type="entry name" value="PseI-like"/>
</dbReference>
<accession>S2D9V0</accession>
<dbReference type="InterPro" id="IPR013785">
    <property type="entry name" value="Aldolase_TIM"/>
</dbReference>
<dbReference type="PANTHER" id="PTHR42966">
    <property type="entry name" value="N-ACETYLNEURAMINATE SYNTHASE"/>
    <property type="match status" value="1"/>
</dbReference>
<dbReference type="Proteomes" id="UP000006073">
    <property type="component" value="Unassembled WGS sequence"/>
</dbReference>
<dbReference type="InterPro" id="IPR013974">
    <property type="entry name" value="SAF"/>
</dbReference>
<dbReference type="STRING" id="1189612.A33Q_3026"/>
<dbReference type="InterPro" id="IPR036732">
    <property type="entry name" value="AFP_Neu5c_C_sf"/>
</dbReference>
<dbReference type="EC" id="2.5.1.56" evidence="2"/>
<dbReference type="AlphaFoldDB" id="S2D9V0"/>
<dbReference type="InterPro" id="IPR057736">
    <property type="entry name" value="SAF_PseI/NeuA/NeuB"/>
</dbReference>
<dbReference type="PROSITE" id="PS50844">
    <property type="entry name" value="AFP_LIKE"/>
    <property type="match status" value="1"/>
</dbReference>
<keyword evidence="3" id="KW-1185">Reference proteome</keyword>
<feature type="domain" description="AFP-like" evidence="1">
    <location>
        <begin position="273"/>
        <end position="332"/>
    </location>
</feature>
<dbReference type="GO" id="GO:0050462">
    <property type="term" value="F:N-acetylneuraminate synthase activity"/>
    <property type="evidence" value="ECO:0007669"/>
    <property type="project" value="UniProtKB-EC"/>
</dbReference>
<reference evidence="2 3" key="1">
    <citation type="journal article" date="2013" name="Genome Announc.">
        <title>Draft Genome Sequence of Indibacter alkaliphilus Strain LW1T, Isolated from Lonar Lake, a Haloalkaline Lake in the Buldana District of Maharashtra, India.</title>
        <authorList>
            <person name="Singh A."/>
            <person name="Kumar Jangir P."/>
            <person name="Sharma R."/>
            <person name="Singh A."/>
            <person name="Kumar Pinnaka A."/>
            <person name="Shivaji S."/>
        </authorList>
    </citation>
    <scope>NUCLEOTIDE SEQUENCE [LARGE SCALE GENOMIC DNA]</scope>
    <source>
        <strain evidence="3">CCUG 57479 / KCTC 22604 / LW1</strain>
    </source>
</reference>
<dbReference type="GO" id="GO:0047444">
    <property type="term" value="F:N-acylneuraminate-9-phosphate synthase activity"/>
    <property type="evidence" value="ECO:0007669"/>
    <property type="project" value="TreeGrafter"/>
</dbReference>
<dbReference type="RefSeq" id="WP_009033430.1">
    <property type="nucleotide sequence ID" value="NZ_ALWO02000037.1"/>
</dbReference>
<keyword evidence="2" id="KW-0808">Transferase</keyword>
<sequence length="332" mass="36736">MIIAEIGQAHDGSLGQAHAFIDALAGTGVDAVKFQTHIAEAESSPYEPFRVKFSYQDATRFDYWKRMEFSFDQWSGLKAHCEEKAMEFISSPFSIQAVELLEKLGVKRYKIGSGEVSNFLMLEKIAQTGKPVMLSSGMSSYAELDQSVEFLKNRGADISILQCTTAYPTSPGLWGLNVINELSSRYNVPVGFSDHSGDIFACLAAASLGATIFEFHVVFDKRQFGPDSASSLQVDDVAKLCRGIKQIQMATQNPIDKNDNSKFSELKQIFEKSLSLNKAKRKGERILIEDLEAKKPGNRGIPASNYASVVGKKALRDIQQWEFITSEMLSGN</sequence>
<evidence type="ECO:0000313" key="3">
    <source>
        <dbReference type="Proteomes" id="UP000006073"/>
    </source>
</evidence>
<dbReference type="PANTHER" id="PTHR42966:SF1">
    <property type="entry name" value="SIALIC ACID SYNTHASE"/>
    <property type="match status" value="1"/>
</dbReference>
<dbReference type="OrthoDB" id="9814210at2"/>